<reference evidence="11 12" key="1">
    <citation type="submission" date="2017-02" db="EMBL/GenBank/DDBJ databases">
        <title>Genomes of Trichoderma spp. with biocontrol activity.</title>
        <authorList>
            <person name="Gardiner D."/>
            <person name="Kazan K."/>
            <person name="Vos C."/>
            <person name="Harvey P."/>
        </authorList>
    </citation>
    <scope>NUCLEOTIDE SEQUENCE [LARGE SCALE GENOMIC DNA]</scope>
    <source>
        <strain evidence="11 12">A5MH</strain>
    </source>
</reference>
<sequence length="379" mass="42076">MTHLFAVAVFMVMFFWHCGYRLTSWDYFIATAAVYVPCYVYPWLRTCFQYGVNSKAQIFVEDSGFIRITIPANFHWVPGQHCFLRFTSFGLLHALSAHPFTICSLPSEKPNEQSELTFFIRPEKGFTAMLYRYALENPGGSAPVLVDGPYGGINMQRYQDSDHLLVVSGGSGAGWCLPLIEKIVRHRMISADEEQGQIARPSGKESPAAEGLGNRSNSRPLSLRVILATRDSSCRAWFLRAVSELLSKHSQADSSFNTDFQVEVCLTDKAIQPVNLEHKPATAPMPKGSLSSTDKNNVEEGGRTINVPEREFEGRPQLPQIVQEASSVAEAGQSLSVFVCGPKTMQNDVRNAVAEENLKILQGSTTGAVYLHTEHFSWA</sequence>
<evidence type="ECO:0000256" key="7">
    <source>
        <dbReference type="ARBA" id="ARBA00023002"/>
    </source>
</evidence>
<evidence type="ECO:0000256" key="6">
    <source>
        <dbReference type="ARBA" id="ARBA00022982"/>
    </source>
</evidence>
<feature type="region of interest" description="Disordered" evidence="9">
    <location>
        <begin position="279"/>
        <end position="300"/>
    </location>
</feature>
<feature type="domain" description="FAD-binding FR-type" evidence="10">
    <location>
        <begin position="45"/>
        <end position="156"/>
    </location>
</feature>
<evidence type="ECO:0000256" key="8">
    <source>
        <dbReference type="ARBA" id="ARBA00048483"/>
    </source>
</evidence>
<evidence type="ECO:0000256" key="5">
    <source>
        <dbReference type="ARBA" id="ARBA00022475"/>
    </source>
</evidence>
<keyword evidence="7" id="KW-0560">Oxidoreductase</keyword>
<comment type="caution">
    <text evidence="11">The sequence shown here is derived from an EMBL/GenBank/DDBJ whole genome shotgun (WGS) entry which is preliminary data.</text>
</comment>
<evidence type="ECO:0000313" key="11">
    <source>
        <dbReference type="EMBL" id="PNP43072.1"/>
    </source>
</evidence>
<evidence type="ECO:0000256" key="2">
    <source>
        <dbReference type="ARBA" id="ARBA00006278"/>
    </source>
</evidence>
<protein>
    <recommendedName>
        <fullName evidence="3">ferric-chelate reductase (NADPH)</fullName>
        <ecNumber evidence="3">1.16.1.9</ecNumber>
    </recommendedName>
</protein>
<dbReference type="AlphaFoldDB" id="A0A2K0TC22"/>
<accession>A0A2K0TC22</accession>
<dbReference type="GO" id="GO:0052851">
    <property type="term" value="F:ferric-chelate reductase (NADPH) activity"/>
    <property type="evidence" value="ECO:0007669"/>
    <property type="project" value="UniProtKB-EC"/>
</dbReference>
<evidence type="ECO:0000256" key="1">
    <source>
        <dbReference type="ARBA" id="ARBA00004651"/>
    </source>
</evidence>
<dbReference type="GO" id="GO:0006879">
    <property type="term" value="P:intracellular iron ion homeostasis"/>
    <property type="evidence" value="ECO:0007669"/>
    <property type="project" value="TreeGrafter"/>
</dbReference>
<evidence type="ECO:0000256" key="4">
    <source>
        <dbReference type="ARBA" id="ARBA00022448"/>
    </source>
</evidence>
<proteinExistence type="inferred from homology"/>
<dbReference type="EMBL" id="MTYH01000049">
    <property type="protein sequence ID" value="PNP43072.1"/>
    <property type="molecule type" value="Genomic_DNA"/>
</dbReference>
<dbReference type="Gene3D" id="3.40.50.80">
    <property type="entry name" value="Nucleotide-binding domain of ferredoxin-NADP reductase (FNR) module"/>
    <property type="match status" value="1"/>
</dbReference>
<keyword evidence="5" id="KW-1003">Cell membrane</keyword>
<comment type="subcellular location">
    <subcellularLocation>
        <location evidence="1">Cell membrane</location>
        <topology evidence="1">Multi-pass membrane protein</topology>
    </subcellularLocation>
</comment>
<keyword evidence="5" id="KW-0472">Membrane</keyword>
<evidence type="ECO:0000256" key="9">
    <source>
        <dbReference type="SAM" id="MobiDB-lite"/>
    </source>
</evidence>
<dbReference type="Pfam" id="PF08022">
    <property type="entry name" value="FAD_binding_8"/>
    <property type="match status" value="1"/>
</dbReference>
<dbReference type="PROSITE" id="PS51384">
    <property type="entry name" value="FAD_FR"/>
    <property type="match status" value="1"/>
</dbReference>
<comment type="catalytic activity">
    <reaction evidence="8">
        <text>2 a Fe(II)-siderophore + NADP(+) + H(+) = 2 a Fe(III)-siderophore + NADPH</text>
        <dbReference type="Rhea" id="RHEA:28795"/>
        <dbReference type="Rhea" id="RHEA-COMP:11342"/>
        <dbReference type="Rhea" id="RHEA-COMP:11344"/>
        <dbReference type="ChEBI" id="CHEBI:15378"/>
        <dbReference type="ChEBI" id="CHEBI:29033"/>
        <dbReference type="ChEBI" id="CHEBI:29034"/>
        <dbReference type="ChEBI" id="CHEBI:57783"/>
        <dbReference type="ChEBI" id="CHEBI:58349"/>
        <dbReference type="EC" id="1.16.1.9"/>
    </reaction>
</comment>
<dbReference type="InterPro" id="IPR051410">
    <property type="entry name" value="Ferric/Cupric_Reductase"/>
</dbReference>
<dbReference type="SUPFAM" id="SSF63380">
    <property type="entry name" value="Riboflavin synthase domain-like"/>
    <property type="match status" value="1"/>
</dbReference>
<keyword evidence="4" id="KW-0813">Transport</keyword>
<comment type="similarity">
    <text evidence="2">Belongs to the ferric reductase (FRE) family.</text>
</comment>
<dbReference type="InterPro" id="IPR013121">
    <property type="entry name" value="Fe_red_NAD-bd_6"/>
</dbReference>
<dbReference type="Proteomes" id="UP000236546">
    <property type="component" value="Unassembled WGS sequence"/>
</dbReference>
<dbReference type="PANTHER" id="PTHR32361">
    <property type="entry name" value="FERRIC/CUPRIC REDUCTASE TRANSMEMBRANE COMPONENT"/>
    <property type="match status" value="1"/>
</dbReference>
<organism evidence="11 12">
    <name type="scientific">Trichoderma gamsii</name>
    <dbReference type="NCBI Taxonomy" id="398673"/>
    <lineage>
        <taxon>Eukaryota</taxon>
        <taxon>Fungi</taxon>
        <taxon>Dikarya</taxon>
        <taxon>Ascomycota</taxon>
        <taxon>Pezizomycotina</taxon>
        <taxon>Sordariomycetes</taxon>
        <taxon>Hypocreomycetidae</taxon>
        <taxon>Hypocreales</taxon>
        <taxon>Hypocreaceae</taxon>
        <taxon>Trichoderma</taxon>
    </lineage>
</organism>
<dbReference type="Pfam" id="PF08030">
    <property type="entry name" value="NAD_binding_6"/>
    <property type="match status" value="1"/>
</dbReference>
<dbReference type="InterPro" id="IPR017927">
    <property type="entry name" value="FAD-bd_FR_type"/>
</dbReference>
<dbReference type="CDD" id="cd06186">
    <property type="entry name" value="NOX_Duox_like_FAD_NADP"/>
    <property type="match status" value="1"/>
</dbReference>
<feature type="region of interest" description="Disordered" evidence="9">
    <location>
        <begin position="192"/>
        <end position="215"/>
    </location>
</feature>
<evidence type="ECO:0000256" key="3">
    <source>
        <dbReference type="ARBA" id="ARBA00012668"/>
    </source>
</evidence>
<dbReference type="OrthoDB" id="17725at2759"/>
<name>A0A2K0TC22_9HYPO</name>
<dbReference type="GO" id="GO:0006826">
    <property type="term" value="P:iron ion transport"/>
    <property type="evidence" value="ECO:0007669"/>
    <property type="project" value="TreeGrafter"/>
</dbReference>
<evidence type="ECO:0000259" key="10">
    <source>
        <dbReference type="PROSITE" id="PS51384"/>
    </source>
</evidence>
<dbReference type="InterPro" id="IPR039261">
    <property type="entry name" value="FNR_nucleotide-bd"/>
</dbReference>
<evidence type="ECO:0000313" key="12">
    <source>
        <dbReference type="Proteomes" id="UP000236546"/>
    </source>
</evidence>
<dbReference type="GO" id="GO:0005886">
    <property type="term" value="C:plasma membrane"/>
    <property type="evidence" value="ECO:0007669"/>
    <property type="project" value="UniProtKB-SubCell"/>
</dbReference>
<keyword evidence="6" id="KW-0249">Electron transport</keyword>
<gene>
    <name evidence="11" type="ORF">TGAMA5MH_05005</name>
</gene>
<dbReference type="InterPro" id="IPR017938">
    <property type="entry name" value="Riboflavin_synthase-like_b-brl"/>
</dbReference>
<dbReference type="GO" id="GO:0015677">
    <property type="term" value="P:copper ion import"/>
    <property type="evidence" value="ECO:0007669"/>
    <property type="project" value="TreeGrafter"/>
</dbReference>
<dbReference type="InterPro" id="IPR013112">
    <property type="entry name" value="FAD-bd_8"/>
</dbReference>
<dbReference type="EC" id="1.16.1.9" evidence="3"/>